<evidence type="ECO:0000256" key="4">
    <source>
        <dbReference type="ARBA" id="ARBA00022692"/>
    </source>
</evidence>
<keyword evidence="5 9" id="KW-1133">Transmembrane helix</keyword>
<comment type="similarity">
    <text evidence="2">Belongs to the aromatic acid exporter (TC 2.A.85) family.</text>
</comment>
<dbReference type="AlphaFoldDB" id="A0A7S3EC68"/>
<dbReference type="GO" id="GO:0034220">
    <property type="term" value="P:monoatomic ion transmembrane transport"/>
    <property type="evidence" value="ECO:0007669"/>
    <property type="project" value="UniProtKB-KW"/>
</dbReference>
<evidence type="ECO:0000256" key="8">
    <source>
        <dbReference type="ARBA" id="ARBA00023303"/>
    </source>
</evidence>
<sequence>MLERFWKAFEEFDLRVWTLLGLKPDRARFCLRLFLASAIAIALVFINMQDIGVDVYQPIWVFVTVQVVAQPTVGDSTTKGVQRCLGTIAATVLSGIVRFVLRMFHLYNWPEVIISVLSINTVCSYVEQSPSVKTFKYSFVMTRVACGLIVCYDFINDEQTSIAFLRVSSIVGGCILWLVVERIYGYDSFASDRIVMMMSTSIESLAELVKLVSVNRRKETEGVLYRNDNLEEADDEVISKFQQLTSTRKKEDATVAALDWEFKPLSRLGSRRHFYLPITRSKGEMYLEVFRRCRQV</sequence>
<keyword evidence="7 9" id="KW-0472">Membrane</keyword>
<keyword evidence="8" id="KW-0407">Ion channel</keyword>
<comment type="subcellular location">
    <subcellularLocation>
        <location evidence="1">Membrane</location>
        <topology evidence="1">Multi-pass membrane protein</topology>
    </subcellularLocation>
</comment>
<keyword evidence="6" id="KW-0406">Ion transport</keyword>
<evidence type="ECO:0000256" key="3">
    <source>
        <dbReference type="ARBA" id="ARBA00022448"/>
    </source>
</evidence>
<keyword evidence="4 9" id="KW-0812">Transmembrane</keyword>
<evidence type="ECO:0000256" key="7">
    <source>
        <dbReference type="ARBA" id="ARBA00023136"/>
    </source>
</evidence>
<dbReference type="InterPro" id="IPR020966">
    <property type="entry name" value="ALMT"/>
</dbReference>
<gene>
    <name evidence="10" type="ORF">RMAR00112_LOCUS12291</name>
    <name evidence="11" type="ORF">RMAR00112_LOCUS12292</name>
</gene>
<protein>
    <submittedName>
        <fullName evidence="11">Uncharacterized protein</fullName>
    </submittedName>
</protein>
<evidence type="ECO:0000313" key="10">
    <source>
        <dbReference type="EMBL" id="CAE0044316.1"/>
    </source>
</evidence>
<evidence type="ECO:0000313" key="11">
    <source>
        <dbReference type="EMBL" id="CAE0044317.1"/>
    </source>
</evidence>
<organism evidence="11">
    <name type="scientific">Rhodosorus marinus</name>
    <dbReference type="NCBI Taxonomy" id="101924"/>
    <lineage>
        <taxon>Eukaryota</taxon>
        <taxon>Rhodophyta</taxon>
        <taxon>Stylonematophyceae</taxon>
        <taxon>Stylonematales</taxon>
        <taxon>Stylonemataceae</taxon>
        <taxon>Rhodosorus</taxon>
    </lineage>
</organism>
<dbReference type="PANTHER" id="PTHR31086">
    <property type="entry name" value="ALUMINUM-ACTIVATED MALATE TRANSPORTER 10"/>
    <property type="match status" value="1"/>
</dbReference>
<accession>A0A7S3EC68</accession>
<keyword evidence="3" id="KW-0813">Transport</keyword>
<name>A0A7S3EC68_9RHOD</name>
<evidence type="ECO:0000256" key="9">
    <source>
        <dbReference type="SAM" id="Phobius"/>
    </source>
</evidence>
<dbReference type="EMBL" id="HBHW01015942">
    <property type="protein sequence ID" value="CAE0044317.1"/>
    <property type="molecule type" value="Transcribed_RNA"/>
</dbReference>
<proteinExistence type="inferred from homology"/>
<dbReference type="Pfam" id="PF11744">
    <property type="entry name" value="ALMT"/>
    <property type="match status" value="1"/>
</dbReference>
<evidence type="ECO:0000256" key="1">
    <source>
        <dbReference type="ARBA" id="ARBA00004141"/>
    </source>
</evidence>
<evidence type="ECO:0000256" key="2">
    <source>
        <dbReference type="ARBA" id="ARBA00007079"/>
    </source>
</evidence>
<reference evidence="11" key="1">
    <citation type="submission" date="2021-01" db="EMBL/GenBank/DDBJ databases">
        <authorList>
            <person name="Corre E."/>
            <person name="Pelletier E."/>
            <person name="Niang G."/>
            <person name="Scheremetjew M."/>
            <person name="Finn R."/>
            <person name="Kale V."/>
            <person name="Holt S."/>
            <person name="Cochrane G."/>
            <person name="Meng A."/>
            <person name="Brown T."/>
            <person name="Cohen L."/>
        </authorList>
    </citation>
    <scope>NUCLEOTIDE SEQUENCE</scope>
    <source>
        <strain evidence="11">CCMP 769</strain>
    </source>
</reference>
<feature type="transmembrane region" description="Helical" evidence="9">
    <location>
        <begin position="29"/>
        <end position="49"/>
    </location>
</feature>
<evidence type="ECO:0000256" key="6">
    <source>
        <dbReference type="ARBA" id="ARBA00023065"/>
    </source>
</evidence>
<evidence type="ECO:0000256" key="5">
    <source>
        <dbReference type="ARBA" id="ARBA00022989"/>
    </source>
</evidence>
<dbReference type="GO" id="GO:0015743">
    <property type="term" value="P:malate transport"/>
    <property type="evidence" value="ECO:0007669"/>
    <property type="project" value="InterPro"/>
</dbReference>
<dbReference type="EMBL" id="HBHW01015941">
    <property type="protein sequence ID" value="CAE0044316.1"/>
    <property type="molecule type" value="Transcribed_RNA"/>
</dbReference>
<dbReference type="GO" id="GO:0016020">
    <property type="term" value="C:membrane"/>
    <property type="evidence" value="ECO:0007669"/>
    <property type="project" value="UniProtKB-SubCell"/>
</dbReference>